<gene>
    <name evidence="2" type="ORF">O3G_MSEX002671</name>
</gene>
<dbReference type="GO" id="GO:0043066">
    <property type="term" value="P:negative regulation of apoptotic process"/>
    <property type="evidence" value="ECO:0007669"/>
    <property type="project" value="TreeGrafter"/>
</dbReference>
<reference evidence="2" key="2">
    <citation type="submission" date="2020-12" db="EMBL/GenBank/DDBJ databases">
        <authorList>
            <person name="Kanost M."/>
        </authorList>
    </citation>
    <scope>NUCLEOTIDE SEQUENCE</scope>
</reference>
<dbReference type="PANTHER" id="PTHR10044:SF139">
    <property type="entry name" value="DEATH-ASSOCIATED INHIBITOR OF APOPTOSIS 2"/>
    <property type="match status" value="1"/>
</dbReference>
<feature type="compositionally biased region" description="Polar residues" evidence="1">
    <location>
        <begin position="58"/>
        <end position="67"/>
    </location>
</feature>
<dbReference type="EMBL" id="JH668299">
    <property type="protein sequence ID" value="KAG6443093.1"/>
    <property type="molecule type" value="Genomic_DNA"/>
</dbReference>
<dbReference type="PANTHER" id="PTHR10044">
    <property type="entry name" value="INHIBITOR OF APOPTOSIS"/>
    <property type="match status" value="1"/>
</dbReference>
<keyword evidence="3" id="KW-1185">Reference proteome</keyword>
<proteinExistence type="predicted"/>
<dbReference type="AlphaFoldDB" id="A0A921YQ46"/>
<dbReference type="GO" id="GO:0061630">
    <property type="term" value="F:ubiquitin protein ligase activity"/>
    <property type="evidence" value="ECO:0007669"/>
    <property type="project" value="TreeGrafter"/>
</dbReference>
<dbReference type="PROSITE" id="PS50143">
    <property type="entry name" value="BIR_REPEAT_2"/>
    <property type="match status" value="1"/>
</dbReference>
<dbReference type="Pfam" id="PF00653">
    <property type="entry name" value="BIR"/>
    <property type="match status" value="1"/>
</dbReference>
<feature type="region of interest" description="Disordered" evidence="1">
    <location>
        <begin position="1"/>
        <end position="74"/>
    </location>
</feature>
<dbReference type="EMBL" id="JH668299">
    <property type="protein sequence ID" value="KAG6443094.1"/>
    <property type="molecule type" value="Genomic_DNA"/>
</dbReference>
<dbReference type="GO" id="GO:0043027">
    <property type="term" value="F:cysteine-type endopeptidase inhibitor activity involved in apoptotic process"/>
    <property type="evidence" value="ECO:0007669"/>
    <property type="project" value="TreeGrafter"/>
</dbReference>
<dbReference type="GO" id="GO:0031398">
    <property type="term" value="P:positive regulation of protein ubiquitination"/>
    <property type="evidence" value="ECO:0007669"/>
    <property type="project" value="TreeGrafter"/>
</dbReference>
<accession>A0A921YQ46</accession>
<evidence type="ECO:0000256" key="1">
    <source>
        <dbReference type="SAM" id="MobiDB-lite"/>
    </source>
</evidence>
<protein>
    <submittedName>
        <fullName evidence="2">Uncharacterized protein</fullName>
    </submittedName>
</protein>
<dbReference type="InterPro" id="IPR001370">
    <property type="entry name" value="BIR_rpt"/>
</dbReference>
<dbReference type="CDD" id="cd00022">
    <property type="entry name" value="BIR"/>
    <property type="match status" value="1"/>
</dbReference>
<evidence type="ECO:0000313" key="2">
    <source>
        <dbReference type="EMBL" id="KAG6443095.1"/>
    </source>
</evidence>
<reference evidence="2" key="1">
    <citation type="journal article" date="2016" name="Insect Biochem. Mol. Biol.">
        <title>Multifaceted biological insights from a draft genome sequence of the tobacco hornworm moth, Manduca sexta.</title>
        <authorList>
            <person name="Kanost M.R."/>
            <person name="Arrese E.L."/>
            <person name="Cao X."/>
            <person name="Chen Y.R."/>
            <person name="Chellapilla S."/>
            <person name="Goldsmith M.R."/>
            <person name="Grosse-Wilde E."/>
            <person name="Heckel D.G."/>
            <person name="Herndon N."/>
            <person name="Jiang H."/>
            <person name="Papanicolaou A."/>
            <person name="Qu J."/>
            <person name="Soulages J.L."/>
            <person name="Vogel H."/>
            <person name="Walters J."/>
            <person name="Waterhouse R.M."/>
            <person name="Ahn S.J."/>
            <person name="Almeida F.C."/>
            <person name="An C."/>
            <person name="Aqrawi P."/>
            <person name="Bretschneider A."/>
            <person name="Bryant W.B."/>
            <person name="Bucks S."/>
            <person name="Chao H."/>
            <person name="Chevignon G."/>
            <person name="Christen J.M."/>
            <person name="Clarke D.F."/>
            <person name="Dittmer N.T."/>
            <person name="Ferguson L.C.F."/>
            <person name="Garavelou S."/>
            <person name="Gordon K.H.J."/>
            <person name="Gunaratna R.T."/>
            <person name="Han Y."/>
            <person name="Hauser F."/>
            <person name="He Y."/>
            <person name="Heidel-Fischer H."/>
            <person name="Hirsh A."/>
            <person name="Hu Y."/>
            <person name="Jiang H."/>
            <person name="Kalra D."/>
            <person name="Klinner C."/>
            <person name="Konig C."/>
            <person name="Kovar C."/>
            <person name="Kroll A.R."/>
            <person name="Kuwar S.S."/>
            <person name="Lee S.L."/>
            <person name="Lehman R."/>
            <person name="Li K."/>
            <person name="Li Z."/>
            <person name="Liang H."/>
            <person name="Lovelace S."/>
            <person name="Lu Z."/>
            <person name="Mansfield J.H."/>
            <person name="McCulloch K.J."/>
            <person name="Mathew T."/>
            <person name="Morton B."/>
            <person name="Muzny D.M."/>
            <person name="Neunemann D."/>
            <person name="Ongeri F."/>
            <person name="Pauchet Y."/>
            <person name="Pu L.L."/>
            <person name="Pyrousis I."/>
            <person name="Rao X.J."/>
            <person name="Redding A."/>
            <person name="Roesel C."/>
            <person name="Sanchez-Gracia A."/>
            <person name="Schaack S."/>
            <person name="Shukla A."/>
            <person name="Tetreau G."/>
            <person name="Wang Y."/>
            <person name="Xiong G.H."/>
            <person name="Traut W."/>
            <person name="Walsh T.K."/>
            <person name="Worley K.C."/>
            <person name="Wu D."/>
            <person name="Wu W."/>
            <person name="Wu Y.Q."/>
            <person name="Zhang X."/>
            <person name="Zou Z."/>
            <person name="Zucker H."/>
            <person name="Briscoe A.D."/>
            <person name="Burmester T."/>
            <person name="Clem R.J."/>
            <person name="Feyereisen R."/>
            <person name="Grimmelikhuijzen C.J.P."/>
            <person name="Hamodrakas S.J."/>
            <person name="Hansson B.S."/>
            <person name="Huguet E."/>
            <person name="Jermiin L.S."/>
            <person name="Lan Q."/>
            <person name="Lehman H.K."/>
            <person name="Lorenzen M."/>
            <person name="Merzendorfer H."/>
            <person name="Michalopoulos I."/>
            <person name="Morton D.B."/>
            <person name="Muthukrishnan S."/>
            <person name="Oakeshott J.G."/>
            <person name="Palmer W."/>
            <person name="Park Y."/>
            <person name="Passarelli A.L."/>
            <person name="Rozas J."/>
            <person name="Schwartz L.M."/>
            <person name="Smith W."/>
            <person name="Southgate A."/>
            <person name="Vilcinskas A."/>
            <person name="Vogt R."/>
            <person name="Wang P."/>
            <person name="Werren J."/>
            <person name="Yu X.Q."/>
            <person name="Zhou J.J."/>
            <person name="Brown S.J."/>
            <person name="Scherer S.E."/>
            <person name="Richards S."/>
            <person name="Blissard G.W."/>
        </authorList>
    </citation>
    <scope>NUCLEOTIDE SEQUENCE</scope>
</reference>
<dbReference type="SMART" id="SM00238">
    <property type="entry name" value="BIR"/>
    <property type="match status" value="1"/>
</dbReference>
<dbReference type="GO" id="GO:0005737">
    <property type="term" value="C:cytoplasm"/>
    <property type="evidence" value="ECO:0007669"/>
    <property type="project" value="TreeGrafter"/>
</dbReference>
<sequence length="150" mass="17244">MSRHNLKENETFTEKGSMASPEDQGQKTPNKDENVHDLTVSSEQHSMQKFDPTEAEESTTIQPTRLPSPQFPEYSSKSSRLLSFSGWPSHKRQKPEDLADAGLFYTGDDDKTICFYCGGGIKDWEETDDPWEEHVRFFSDCDFVRNKIEN</sequence>
<evidence type="ECO:0000313" key="3">
    <source>
        <dbReference type="Proteomes" id="UP000791440"/>
    </source>
</evidence>
<dbReference type="InterPro" id="IPR050784">
    <property type="entry name" value="IAP"/>
</dbReference>
<comment type="caution">
    <text evidence="2">The sequence shown here is derived from an EMBL/GenBank/DDBJ whole genome shotgun (WGS) entry which is preliminary data.</text>
</comment>
<name>A0A921YQ46_MANSE</name>
<dbReference type="PROSITE" id="PS01282">
    <property type="entry name" value="BIR_REPEAT_1"/>
    <property type="match status" value="1"/>
</dbReference>
<dbReference type="Proteomes" id="UP000791440">
    <property type="component" value="Unassembled WGS sequence"/>
</dbReference>
<dbReference type="GO" id="GO:0051726">
    <property type="term" value="P:regulation of cell cycle"/>
    <property type="evidence" value="ECO:0007669"/>
    <property type="project" value="TreeGrafter"/>
</dbReference>
<dbReference type="EMBL" id="JH668299">
    <property type="protein sequence ID" value="KAG6443095.1"/>
    <property type="molecule type" value="Genomic_DNA"/>
</dbReference>
<organism evidence="2 3">
    <name type="scientific">Manduca sexta</name>
    <name type="common">Tobacco hawkmoth</name>
    <name type="synonym">Tobacco hornworm</name>
    <dbReference type="NCBI Taxonomy" id="7130"/>
    <lineage>
        <taxon>Eukaryota</taxon>
        <taxon>Metazoa</taxon>
        <taxon>Ecdysozoa</taxon>
        <taxon>Arthropoda</taxon>
        <taxon>Hexapoda</taxon>
        <taxon>Insecta</taxon>
        <taxon>Pterygota</taxon>
        <taxon>Neoptera</taxon>
        <taxon>Endopterygota</taxon>
        <taxon>Lepidoptera</taxon>
        <taxon>Glossata</taxon>
        <taxon>Ditrysia</taxon>
        <taxon>Bombycoidea</taxon>
        <taxon>Sphingidae</taxon>
        <taxon>Sphinginae</taxon>
        <taxon>Sphingini</taxon>
        <taxon>Manduca</taxon>
    </lineage>
</organism>
<feature type="compositionally biased region" description="Basic and acidic residues" evidence="1">
    <location>
        <begin position="1"/>
        <end position="13"/>
    </location>
</feature>
<dbReference type="GO" id="GO:0005634">
    <property type="term" value="C:nucleus"/>
    <property type="evidence" value="ECO:0007669"/>
    <property type="project" value="TreeGrafter"/>
</dbReference>